<dbReference type="GO" id="GO:0016740">
    <property type="term" value="F:transferase activity"/>
    <property type="evidence" value="ECO:0007669"/>
    <property type="project" value="UniProtKB-KW"/>
</dbReference>
<proteinExistence type="predicted"/>
<accession>A0A4S2H2Q3</accession>
<dbReference type="RefSeq" id="WP_135994110.1">
    <property type="nucleotide sequence ID" value="NZ_SRXW01000001.1"/>
</dbReference>
<dbReference type="Proteomes" id="UP000308054">
    <property type="component" value="Unassembled WGS sequence"/>
</dbReference>
<dbReference type="AlphaFoldDB" id="A0A4S2H2Q3"/>
<gene>
    <name evidence="1" type="ORF">E5163_00240</name>
</gene>
<sequence length="356" mass="40026">MQFSGTAREIRALRHSKPSHAGNRSMNWSVVSTVAEPAQLVCAFVAHHLHLGAARVHLFLDRPDERTQRLLSGVEGVALTVCDEAYWRERGGWPGLVTERQKINAQSVYDSGETEWLLHVDADEFLDHSAGLTEAMQHADPSCAELRVEVRERVRISGDRRSDIFAGCFRIPAERSASFYRSIYGEEAAGFLHKGLKAYSHFKTLYRRGRGLALGIHAARNGREANSHPASVPGRPLLHFDGLTPLSWVQKMYQKLLIEDYRNKPNPARRAQLIRFERHAREPHAISAIFQALDTLDEAQKQALEREGLLDCTPFSPRPALEAIFPGMHFDFSQSAFDASIDMAPEIRALKVDRTA</sequence>
<dbReference type="Pfam" id="PF13704">
    <property type="entry name" value="Glyco_tranf_2_4"/>
    <property type="match status" value="1"/>
</dbReference>
<reference evidence="1 2" key="1">
    <citation type="journal article" date="2017" name="Int. J. Syst. Evol. Microbiol.">
        <title>Marinicauda algicola sp. nov., isolated from a marine red alga Rhodosorus marinus.</title>
        <authorList>
            <person name="Jeong S.E."/>
            <person name="Jeon S.H."/>
            <person name="Chun B.H."/>
            <person name="Kim D.W."/>
            <person name="Jeon C.O."/>
        </authorList>
    </citation>
    <scope>NUCLEOTIDE SEQUENCE [LARGE SCALE GENOMIC DNA]</scope>
    <source>
        <strain evidence="1 2">JCM 31718</strain>
    </source>
</reference>
<name>A0A4S2H2Q3_9PROT</name>
<comment type="caution">
    <text evidence="1">The sequence shown here is derived from an EMBL/GenBank/DDBJ whole genome shotgun (WGS) entry which is preliminary data.</text>
</comment>
<keyword evidence="1" id="KW-0808">Transferase</keyword>
<dbReference type="EMBL" id="SRXW01000001">
    <property type="protein sequence ID" value="TGY89611.1"/>
    <property type="molecule type" value="Genomic_DNA"/>
</dbReference>
<dbReference type="OrthoDB" id="7203640at2"/>
<evidence type="ECO:0000313" key="1">
    <source>
        <dbReference type="EMBL" id="TGY89611.1"/>
    </source>
</evidence>
<evidence type="ECO:0000313" key="2">
    <source>
        <dbReference type="Proteomes" id="UP000308054"/>
    </source>
</evidence>
<keyword evidence="2" id="KW-1185">Reference proteome</keyword>
<protein>
    <submittedName>
        <fullName evidence="1">Glycosyltransferase family 2 protein</fullName>
    </submittedName>
</protein>
<organism evidence="1 2">
    <name type="scientific">Marinicauda algicola</name>
    <dbReference type="NCBI Taxonomy" id="2029849"/>
    <lineage>
        <taxon>Bacteria</taxon>
        <taxon>Pseudomonadati</taxon>
        <taxon>Pseudomonadota</taxon>
        <taxon>Alphaproteobacteria</taxon>
        <taxon>Maricaulales</taxon>
        <taxon>Maricaulaceae</taxon>
        <taxon>Marinicauda</taxon>
    </lineage>
</organism>